<comment type="caution">
    <text evidence="4">The sequence shown here is derived from an EMBL/GenBank/DDBJ whole genome shotgun (WGS) entry which is preliminary data.</text>
</comment>
<dbReference type="InterPro" id="IPR036237">
    <property type="entry name" value="Xyl_isomerase-like_sf"/>
</dbReference>
<keyword evidence="1" id="KW-0119">Carbohydrate metabolism</keyword>
<dbReference type="Pfam" id="PF01261">
    <property type="entry name" value="AP_endonuc_2"/>
    <property type="match status" value="1"/>
</dbReference>
<feature type="domain" description="Xylose isomerase-like TIM barrel" evidence="3">
    <location>
        <begin position="59"/>
        <end position="313"/>
    </location>
</feature>
<proteinExistence type="predicted"/>
<evidence type="ECO:0000313" key="5">
    <source>
        <dbReference type="Proteomes" id="UP000297866"/>
    </source>
</evidence>
<evidence type="ECO:0000259" key="3">
    <source>
        <dbReference type="Pfam" id="PF01261"/>
    </source>
</evidence>
<dbReference type="Proteomes" id="UP000297866">
    <property type="component" value="Unassembled WGS sequence"/>
</dbReference>
<keyword evidence="4" id="KW-0413">Isomerase</keyword>
<name>A0A4R8UHN7_9MICO</name>
<sequence>MVGGQLPPAAAVPAPDRRADRSCDRLRSLGPGEVADRMLDLRRLGLISLDFASPQECLEATRSRGFGWMEAYIDGVANDDVHSLVRWSIKRGVTVSTLSTLSKLGSSEDDADRHIAAVERSILLAAETGVARAGFMYGGSSTLGEVAARRRFAERIEPLLGMAESLGVRLVIENVFSRGTGVDLESVAAIEELFAVLPPRAIGLTFDPANLAIAGEEAYPYALARLREHCAVIHLKDVTRHVPETHGTEADCRPLVESRRGRFITVPLGEGSLNMLALAGELLASDDDTPLLLEPFRSGASREAWIDRSLANLSRPALVDSGARNG</sequence>
<dbReference type="GO" id="GO:0016853">
    <property type="term" value="F:isomerase activity"/>
    <property type="evidence" value="ECO:0007669"/>
    <property type="project" value="UniProtKB-KW"/>
</dbReference>
<dbReference type="OrthoDB" id="9779184at2"/>
<dbReference type="PANTHER" id="PTHR12110">
    <property type="entry name" value="HYDROXYPYRUVATE ISOMERASE"/>
    <property type="match status" value="1"/>
</dbReference>
<evidence type="ECO:0000256" key="2">
    <source>
        <dbReference type="SAM" id="MobiDB-lite"/>
    </source>
</evidence>
<reference evidence="4 5" key="1">
    <citation type="submission" date="2019-03" db="EMBL/GenBank/DDBJ databases">
        <title>Genomics of glacier-inhabiting Cryobacterium strains.</title>
        <authorList>
            <person name="Liu Q."/>
            <person name="Xin Y.-H."/>
        </authorList>
    </citation>
    <scope>NUCLEOTIDE SEQUENCE [LARGE SCALE GENOMIC DNA]</scope>
    <source>
        <strain evidence="4 5">Sr47</strain>
    </source>
</reference>
<keyword evidence="5" id="KW-1185">Reference proteome</keyword>
<dbReference type="Gene3D" id="3.20.20.150">
    <property type="entry name" value="Divalent-metal-dependent TIM barrel enzymes"/>
    <property type="match status" value="1"/>
</dbReference>
<gene>
    <name evidence="4" type="ORF">E3O23_01125</name>
</gene>
<evidence type="ECO:0000313" key="4">
    <source>
        <dbReference type="EMBL" id="TFB56365.1"/>
    </source>
</evidence>
<evidence type="ECO:0000256" key="1">
    <source>
        <dbReference type="ARBA" id="ARBA00023277"/>
    </source>
</evidence>
<dbReference type="AlphaFoldDB" id="A0A4R8UHN7"/>
<dbReference type="InterPro" id="IPR050312">
    <property type="entry name" value="IolE/XylAMocC-like"/>
</dbReference>
<feature type="region of interest" description="Disordered" evidence="2">
    <location>
        <begin position="1"/>
        <end position="24"/>
    </location>
</feature>
<dbReference type="SUPFAM" id="SSF51658">
    <property type="entry name" value="Xylose isomerase-like"/>
    <property type="match status" value="1"/>
</dbReference>
<dbReference type="PANTHER" id="PTHR12110:SF41">
    <property type="entry name" value="INOSOSE DEHYDRATASE"/>
    <property type="match status" value="1"/>
</dbReference>
<protein>
    <submittedName>
        <fullName evidence="4">Sugar phosphate isomerase/epimerase</fullName>
    </submittedName>
</protein>
<dbReference type="EMBL" id="SOEZ01000007">
    <property type="protein sequence ID" value="TFB56365.1"/>
    <property type="molecule type" value="Genomic_DNA"/>
</dbReference>
<dbReference type="InterPro" id="IPR013022">
    <property type="entry name" value="Xyl_isomerase-like_TIM-brl"/>
</dbReference>
<organism evidence="4 5">
    <name type="scientific">Cryobacterium tagatosivorans</name>
    <dbReference type="NCBI Taxonomy" id="1259199"/>
    <lineage>
        <taxon>Bacteria</taxon>
        <taxon>Bacillati</taxon>
        <taxon>Actinomycetota</taxon>
        <taxon>Actinomycetes</taxon>
        <taxon>Micrococcales</taxon>
        <taxon>Microbacteriaceae</taxon>
        <taxon>Cryobacterium</taxon>
    </lineage>
</organism>
<accession>A0A4R8UHN7</accession>
<feature type="compositionally biased region" description="Basic and acidic residues" evidence="2">
    <location>
        <begin position="15"/>
        <end position="24"/>
    </location>
</feature>